<evidence type="ECO:0000256" key="2">
    <source>
        <dbReference type="SAM" id="SignalP"/>
    </source>
</evidence>
<evidence type="ECO:0000256" key="1">
    <source>
        <dbReference type="SAM" id="MobiDB-lite"/>
    </source>
</evidence>
<dbReference type="EMBL" id="JALLPB020000663">
    <property type="protein sequence ID" value="KAL3807195.1"/>
    <property type="molecule type" value="Genomic_DNA"/>
</dbReference>
<sequence>MKAAATRMVLLVALSFQPLQLCPCYYCRASPVDDANNFFEEEEYDDDFFPLIIDASNVEHGLHRALSNVYRRSGQYDDDDDGDDDDDHHHHHLPDEKFSLMGGSGRRELHESIVSRGGGGDTYTTEYKLKHDLDQARYLSKILVRSDVRMSRYFGSHVAPIDYNVGISSVYNRALHVTTSNKLDPGWRGMSNFLGDGLDWDAIQGDWFGEGRTMTAVDVPLIVSAPSSSSSSSSAQGVIVINGLLALRTLSILRDLLLRNTHWFQTKTPLEFGKYVGSYINDGLNDPIFLEIAKEIHKSMPRIMEGHDLRYIEWESGINLHADMAAVNVNVWLSADGADLREEGYGGGLVVYTARPPDDWTFESYNADTNHVIEKLHRPTDFANTERYRFRKGYKNGRINLTFLFGEMRTGMGGKDDSCSLTTTITTTAADR</sequence>
<dbReference type="AlphaFoldDB" id="A0ABD3RI74"/>
<feature type="region of interest" description="Disordered" evidence="1">
    <location>
        <begin position="74"/>
        <end position="103"/>
    </location>
</feature>
<dbReference type="Proteomes" id="UP001530377">
    <property type="component" value="Unassembled WGS sequence"/>
</dbReference>
<name>A0ABD3RI74_9STRA</name>
<proteinExistence type="predicted"/>
<feature type="chain" id="PRO_5044826032" evidence="2">
    <location>
        <begin position="30"/>
        <end position="432"/>
    </location>
</feature>
<comment type="caution">
    <text evidence="3">The sequence shown here is derived from an EMBL/GenBank/DDBJ whole genome shotgun (WGS) entry which is preliminary data.</text>
</comment>
<keyword evidence="4" id="KW-1185">Reference proteome</keyword>
<organism evidence="3 4">
    <name type="scientific">Cyclostephanos tholiformis</name>
    <dbReference type="NCBI Taxonomy" id="382380"/>
    <lineage>
        <taxon>Eukaryota</taxon>
        <taxon>Sar</taxon>
        <taxon>Stramenopiles</taxon>
        <taxon>Ochrophyta</taxon>
        <taxon>Bacillariophyta</taxon>
        <taxon>Coscinodiscophyceae</taxon>
        <taxon>Thalassiosirophycidae</taxon>
        <taxon>Stephanodiscales</taxon>
        <taxon>Stephanodiscaceae</taxon>
        <taxon>Cyclostephanos</taxon>
    </lineage>
</organism>
<keyword evidence="2" id="KW-0732">Signal</keyword>
<feature type="compositionally biased region" description="Acidic residues" evidence="1">
    <location>
        <begin position="76"/>
        <end position="86"/>
    </location>
</feature>
<evidence type="ECO:0000313" key="4">
    <source>
        <dbReference type="Proteomes" id="UP001530377"/>
    </source>
</evidence>
<evidence type="ECO:0000313" key="3">
    <source>
        <dbReference type="EMBL" id="KAL3807195.1"/>
    </source>
</evidence>
<gene>
    <name evidence="3" type="ORF">ACHAXA_008907</name>
</gene>
<accession>A0ABD3RI74</accession>
<reference evidence="3 4" key="1">
    <citation type="submission" date="2024-10" db="EMBL/GenBank/DDBJ databases">
        <title>Updated reference genomes for cyclostephanoid diatoms.</title>
        <authorList>
            <person name="Roberts W.R."/>
            <person name="Alverson A.J."/>
        </authorList>
    </citation>
    <scope>NUCLEOTIDE SEQUENCE [LARGE SCALE GENOMIC DNA]</scope>
    <source>
        <strain evidence="3 4">AJA228-03</strain>
    </source>
</reference>
<protein>
    <submittedName>
        <fullName evidence="3">Uncharacterized protein</fullName>
    </submittedName>
</protein>
<feature type="signal peptide" evidence="2">
    <location>
        <begin position="1"/>
        <end position="29"/>
    </location>
</feature>